<evidence type="ECO:0000256" key="1">
    <source>
        <dbReference type="SAM" id="MobiDB-lite"/>
    </source>
</evidence>
<accession>A0ABP0ZVY3</accession>
<dbReference type="InterPro" id="IPR008271">
    <property type="entry name" value="Ser/Thr_kinase_AS"/>
</dbReference>
<evidence type="ECO:0000313" key="3">
    <source>
        <dbReference type="EMBL" id="CAK9442156.1"/>
    </source>
</evidence>
<dbReference type="PROSITE" id="PS50011">
    <property type="entry name" value="PROTEIN_KINASE_DOM"/>
    <property type="match status" value="1"/>
</dbReference>
<feature type="region of interest" description="Disordered" evidence="1">
    <location>
        <begin position="1"/>
        <end position="36"/>
    </location>
</feature>
<dbReference type="Proteomes" id="UP001497383">
    <property type="component" value="Chromosome 8"/>
</dbReference>
<feature type="compositionally biased region" description="Pro residues" evidence="1">
    <location>
        <begin position="1"/>
        <end position="15"/>
    </location>
</feature>
<feature type="compositionally biased region" description="Polar residues" evidence="1">
    <location>
        <begin position="26"/>
        <end position="36"/>
    </location>
</feature>
<dbReference type="PANTHER" id="PTHR44167">
    <property type="entry name" value="OVARIAN-SPECIFIC SERINE/THREONINE-PROTEIN KINASE LOK-RELATED"/>
    <property type="match status" value="1"/>
</dbReference>
<reference evidence="3 4" key="1">
    <citation type="submission" date="2024-03" db="EMBL/GenBank/DDBJ databases">
        <authorList>
            <person name="Brejova B."/>
        </authorList>
    </citation>
    <scope>NUCLEOTIDE SEQUENCE [LARGE SCALE GENOMIC DNA]</scope>
    <source>
        <strain evidence="3 4">CBS 14171</strain>
    </source>
</reference>
<feature type="compositionally biased region" description="Low complexity" evidence="1">
    <location>
        <begin position="16"/>
        <end position="25"/>
    </location>
</feature>
<evidence type="ECO:0000313" key="4">
    <source>
        <dbReference type="Proteomes" id="UP001497383"/>
    </source>
</evidence>
<protein>
    <recommendedName>
        <fullName evidence="2">Protein kinase domain-containing protein</fullName>
    </recommendedName>
</protein>
<dbReference type="Gene3D" id="1.10.510.10">
    <property type="entry name" value="Transferase(Phosphotransferase) domain 1"/>
    <property type="match status" value="1"/>
</dbReference>
<dbReference type="SMART" id="SM00220">
    <property type="entry name" value="S_TKc"/>
    <property type="match status" value="1"/>
</dbReference>
<dbReference type="InterPro" id="IPR011009">
    <property type="entry name" value="Kinase-like_dom_sf"/>
</dbReference>
<proteinExistence type="predicted"/>
<dbReference type="RefSeq" id="XP_066832837.1">
    <property type="nucleotide sequence ID" value="XM_066976281.1"/>
</dbReference>
<gene>
    <name evidence="3" type="ORF">LODBEIA_P58990</name>
</gene>
<feature type="domain" description="Protein kinase" evidence="2">
    <location>
        <begin position="33"/>
        <end position="374"/>
    </location>
</feature>
<dbReference type="PANTHER" id="PTHR44167:SF30">
    <property type="entry name" value="PHOSPHORYLASE KINASE"/>
    <property type="match status" value="1"/>
</dbReference>
<evidence type="ECO:0000259" key="2">
    <source>
        <dbReference type="PROSITE" id="PS50011"/>
    </source>
</evidence>
<dbReference type="GeneID" id="92211095"/>
<dbReference type="Pfam" id="PF00069">
    <property type="entry name" value="Pkinase"/>
    <property type="match status" value="1"/>
</dbReference>
<dbReference type="SUPFAM" id="SSF56112">
    <property type="entry name" value="Protein kinase-like (PK-like)"/>
    <property type="match status" value="1"/>
</dbReference>
<dbReference type="PROSITE" id="PS00108">
    <property type="entry name" value="PROTEIN_KINASE_ST"/>
    <property type="match status" value="1"/>
</dbReference>
<dbReference type="EMBL" id="OZ022412">
    <property type="protein sequence ID" value="CAK9442156.1"/>
    <property type="molecule type" value="Genomic_DNA"/>
</dbReference>
<name>A0ABP0ZVY3_9ASCO</name>
<dbReference type="InterPro" id="IPR000719">
    <property type="entry name" value="Prot_kinase_dom"/>
</dbReference>
<organism evidence="3 4">
    <name type="scientific">Lodderomyces beijingensis</name>
    <dbReference type="NCBI Taxonomy" id="1775926"/>
    <lineage>
        <taxon>Eukaryota</taxon>
        <taxon>Fungi</taxon>
        <taxon>Dikarya</taxon>
        <taxon>Ascomycota</taxon>
        <taxon>Saccharomycotina</taxon>
        <taxon>Pichiomycetes</taxon>
        <taxon>Debaryomycetaceae</taxon>
        <taxon>Candida/Lodderomyces clade</taxon>
        <taxon>Lodderomyces</taxon>
    </lineage>
</organism>
<sequence>MNSDQSPPPQPPPQQQPGLDPSSLPTLGTTYHKSSSKPLYEGANGIIFKGCDSTHSSALVLKQIKRKSHQPLARYLASVMREVNNMKLGACKFVMPVLGLCKMSEEDDDEDEKARESASPTSSIGLASSDIALVIPYYPKGDILDLLSRTRRFKIDISPSMKDALFKQIVKGVSFLHAKNIAHRDLKPENILIDDLGVVKISDFGYSENLNEPELIAHEFHQVPHGLVSGTNSFKAPEVFALELQLDRVSINQYQISSHEFQDFKKWDMWALGITYFAIYLMKCPWNSANLGDPKNATFAKYVRSYPKSDKQWKQLISDLNHNRLVNDSSALQLFKSLHYDSRECILQLLNPAPEKRLTADELLETKWMSHVYANPKDLINLVQR</sequence>
<keyword evidence="4" id="KW-1185">Reference proteome</keyword>